<dbReference type="EMBL" id="QJTK01000005">
    <property type="protein sequence ID" value="PYF10229.1"/>
    <property type="molecule type" value="Genomic_DNA"/>
</dbReference>
<accession>A0A318U3U2</accession>
<dbReference type="OrthoDB" id="5196680at2"/>
<dbReference type="InterPro" id="IPR021869">
    <property type="entry name" value="RNase_Zc3h12_NYN"/>
</dbReference>
<feature type="domain" description="RNase NYN" evidence="1">
    <location>
        <begin position="26"/>
        <end position="134"/>
    </location>
</feature>
<organism evidence="2 3">
    <name type="scientific">Rhodobacter viridis</name>
    <dbReference type="NCBI Taxonomy" id="1054202"/>
    <lineage>
        <taxon>Bacteria</taxon>
        <taxon>Pseudomonadati</taxon>
        <taxon>Pseudomonadota</taxon>
        <taxon>Alphaproteobacteria</taxon>
        <taxon>Rhodobacterales</taxon>
        <taxon>Rhodobacter group</taxon>
        <taxon>Rhodobacter</taxon>
    </lineage>
</organism>
<keyword evidence="3" id="KW-1185">Reference proteome</keyword>
<protein>
    <submittedName>
        <fullName evidence="2">Zc3h12a-like ribonuclease protein</fullName>
    </submittedName>
</protein>
<dbReference type="Proteomes" id="UP000247727">
    <property type="component" value="Unassembled WGS sequence"/>
</dbReference>
<dbReference type="Gene3D" id="3.40.50.11980">
    <property type="match status" value="1"/>
</dbReference>
<proteinExistence type="predicted"/>
<evidence type="ECO:0000313" key="2">
    <source>
        <dbReference type="EMBL" id="PYF10229.1"/>
    </source>
</evidence>
<dbReference type="AlphaFoldDB" id="A0A318U3U2"/>
<gene>
    <name evidence="2" type="ORF">C8J30_10538</name>
</gene>
<evidence type="ECO:0000313" key="3">
    <source>
        <dbReference type="Proteomes" id="UP000247727"/>
    </source>
</evidence>
<evidence type="ECO:0000259" key="1">
    <source>
        <dbReference type="Pfam" id="PF11977"/>
    </source>
</evidence>
<reference evidence="2 3" key="1">
    <citation type="submission" date="2018-06" db="EMBL/GenBank/DDBJ databases">
        <title>Genomic Encyclopedia of Type Strains, Phase III (KMG-III): the genomes of soil and plant-associated and newly described type strains.</title>
        <authorList>
            <person name="Whitman W."/>
        </authorList>
    </citation>
    <scope>NUCLEOTIDE SEQUENCE [LARGE SCALE GENOMIC DNA]</scope>
    <source>
        <strain evidence="2 3">JA737</strain>
    </source>
</reference>
<sequence length="157" mass="17463">MIYLLALIPVLLVITLVVLLRRRRPHILIDGSNVMHWRDNSPSLEPVRAVVTLTKKAGFTPGVVFDANAGYKLEGRYRDDRHLARALGLPEAQVLVVSKGQQADPVLLAVARDRGARIVTNDRFRDWAAPHPEIATPGHLIRGGWRDGAVWLDLGEE</sequence>
<dbReference type="Pfam" id="PF11977">
    <property type="entry name" value="RNase_Zc3h12a"/>
    <property type="match status" value="1"/>
</dbReference>
<comment type="caution">
    <text evidence="2">The sequence shown here is derived from an EMBL/GenBank/DDBJ whole genome shotgun (WGS) entry which is preliminary data.</text>
</comment>
<dbReference type="RefSeq" id="WP_110805416.1">
    <property type="nucleotide sequence ID" value="NZ_QJTK01000005.1"/>
</dbReference>
<name>A0A318U3U2_9RHOB</name>